<reference evidence="1" key="1">
    <citation type="submission" date="2022-09" db="EMBL/GenBank/DDBJ databases">
        <title>A Global Phylogenomic Analysis of the Shiitake Genus Lentinula.</title>
        <authorList>
            <consortium name="DOE Joint Genome Institute"/>
            <person name="Sierra-Patev S."/>
            <person name="Min B."/>
            <person name="Naranjo-Ortiz M."/>
            <person name="Looney B."/>
            <person name="Konkel Z."/>
            <person name="Slot J.C."/>
            <person name="Sakamoto Y."/>
            <person name="Steenwyk J.L."/>
            <person name="Rokas A."/>
            <person name="Carro J."/>
            <person name="Camarero S."/>
            <person name="Ferreira P."/>
            <person name="Molpeceres G."/>
            <person name="Ruiz-Duenas F.J."/>
            <person name="Serrano A."/>
            <person name="Henrissat B."/>
            <person name="Drula E."/>
            <person name="Hughes K.W."/>
            <person name="Mata J.L."/>
            <person name="Ishikawa N.K."/>
            <person name="Vargas-Isla R."/>
            <person name="Ushijima S."/>
            <person name="Smith C.A."/>
            <person name="Ahrendt S."/>
            <person name="Andreopoulos W."/>
            <person name="He G."/>
            <person name="Labutti K."/>
            <person name="Lipzen A."/>
            <person name="Ng V."/>
            <person name="Riley R."/>
            <person name="Sandor L."/>
            <person name="Barry K."/>
            <person name="Martinez A.T."/>
            <person name="Xiao Y."/>
            <person name="Gibbons J.G."/>
            <person name="Terashima K."/>
            <person name="Grigoriev I.V."/>
            <person name="Hibbett D.S."/>
        </authorList>
    </citation>
    <scope>NUCLEOTIDE SEQUENCE</scope>
    <source>
        <strain evidence="1">TMI1499</strain>
    </source>
</reference>
<accession>A0ACC1TYH8</accession>
<dbReference type="Proteomes" id="UP001163835">
    <property type="component" value="Unassembled WGS sequence"/>
</dbReference>
<evidence type="ECO:0000313" key="1">
    <source>
        <dbReference type="EMBL" id="KAJ3809708.1"/>
    </source>
</evidence>
<sequence length="333" mass="35715">MSINVVHLRDVQARSKFFTVWERHRHTTVHWLVECFAEFLGVFFYVYAGAQIDPQGVGSQVPFIVGPILSIDGLSSVLQIGLAYACGIIFAISICGATSGGHFNPAVTLTLVLFKGFPPFKAVRYMIAQILGGYIACLLIYVQWHDLIKESELVLAAAGSLDATLFTPQGPAGAFALYVIPGLNLGGVFLNEFVTDVFLALVIWGSIDPTNVLIPPQQAPFVIAFAYAAAIWGFATPALAANPARDVGGRLAAMTIWGTKAAGGRYAAIAALTSIPATMVGVFIHELFLTDYARVIPSSQREYMDVHHNHAHAPGKAASDVSSNEKADLEHNA</sequence>
<evidence type="ECO:0000313" key="2">
    <source>
        <dbReference type="Proteomes" id="UP001163835"/>
    </source>
</evidence>
<comment type="caution">
    <text evidence="1">The sequence shown here is derived from an EMBL/GenBank/DDBJ whole genome shotgun (WGS) entry which is preliminary data.</text>
</comment>
<keyword evidence="2" id="KW-1185">Reference proteome</keyword>
<organism evidence="1 2">
    <name type="scientific">Lentinula aff. lateritia</name>
    <dbReference type="NCBI Taxonomy" id="2804960"/>
    <lineage>
        <taxon>Eukaryota</taxon>
        <taxon>Fungi</taxon>
        <taxon>Dikarya</taxon>
        <taxon>Basidiomycota</taxon>
        <taxon>Agaricomycotina</taxon>
        <taxon>Agaricomycetes</taxon>
        <taxon>Agaricomycetidae</taxon>
        <taxon>Agaricales</taxon>
        <taxon>Marasmiineae</taxon>
        <taxon>Omphalotaceae</taxon>
        <taxon>Lentinula</taxon>
    </lineage>
</organism>
<gene>
    <name evidence="1" type="ORF">F5876DRAFT_66240</name>
</gene>
<dbReference type="EMBL" id="MU795141">
    <property type="protein sequence ID" value="KAJ3809708.1"/>
    <property type="molecule type" value="Genomic_DNA"/>
</dbReference>
<name>A0ACC1TYH8_9AGAR</name>
<proteinExistence type="predicted"/>
<protein>
    <submittedName>
        <fullName evidence="1">Aquaporin 2</fullName>
    </submittedName>
</protein>